<dbReference type="PANTHER" id="PTHR46268">
    <property type="entry name" value="STRESS RESPONSE PROTEIN NHAX"/>
    <property type="match status" value="1"/>
</dbReference>
<evidence type="ECO:0000313" key="4">
    <source>
        <dbReference type="Proteomes" id="UP000772618"/>
    </source>
</evidence>
<gene>
    <name evidence="3" type="ORF">KK060_16920</name>
</gene>
<evidence type="ECO:0000313" key="3">
    <source>
        <dbReference type="EMBL" id="MBT1704978.1"/>
    </source>
</evidence>
<dbReference type="EMBL" id="JAHESD010000043">
    <property type="protein sequence ID" value="MBT1704978.1"/>
    <property type="molecule type" value="Genomic_DNA"/>
</dbReference>
<keyword evidence="4" id="KW-1185">Reference proteome</keyword>
<feature type="domain" description="UspA" evidence="2">
    <location>
        <begin position="3"/>
        <end position="142"/>
    </location>
</feature>
<dbReference type="PANTHER" id="PTHR46268:SF6">
    <property type="entry name" value="UNIVERSAL STRESS PROTEIN UP12"/>
    <property type="match status" value="1"/>
</dbReference>
<evidence type="ECO:0000256" key="1">
    <source>
        <dbReference type="ARBA" id="ARBA00008791"/>
    </source>
</evidence>
<protein>
    <submittedName>
        <fullName evidence="3">Universal stress protein</fullName>
    </submittedName>
</protein>
<dbReference type="InterPro" id="IPR006015">
    <property type="entry name" value="Universal_stress_UspA"/>
</dbReference>
<sequence length="272" mass="30661">MVNILVPTDFSELSRIAAQYAIRIANKLDGNVTLLHAIEMQDTVRSTIARKNNSRHILRTAKENFETFLQEVDKHVKAKTAVRCRISRAGSFNEIVKKNSKRLRTGLIVMGTKGAGGLKKAILGSNTTTVIDNSHVPVLAVPEKAHFKAFRNVIYATDLKHIERELEILIPYVERFGSIVHVLHVMKNGRDITSVEERIEKAVTNTGYKNIVTIVTVDTDIDGAIQQYIDVSKADLLAMFTHQTTFYEKLFDRSITRKMAFHSTIPLLAFKQ</sequence>
<name>A0ABS5VV97_9BACT</name>
<feature type="domain" description="UspA" evidence="2">
    <location>
        <begin position="203"/>
        <end position="270"/>
    </location>
</feature>
<dbReference type="InterPro" id="IPR006016">
    <property type="entry name" value="UspA"/>
</dbReference>
<evidence type="ECO:0000259" key="2">
    <source>
        <dbReference type="Pfam" id="PF00582"/>
    </source>
</evidence>
<dbReference type="Gene3D" id="3.40.50.12370">
    <property type="match status" value="1"/>
</dbReference>
<comment type="caution">
    <text evidence="3">The sequence shown here is derived from an EMBL/GenBank/DDBJ whole genome shotgun (WGS) entry which is preliminary data.</text>
</comment>
<dbReference type="PRINTS" id="PR01438">
    <property type="entry name" value="UNVRSLSTRESS"/>
</dbReference>
<dbReference type="SUPFAM" id="SSF52402">
    <property type="entry name" value="Adenine nucleotide alpha hydrolases-like"/>
    <property type="match status" value="2"/>
</dbReference>
<reference evidence="3 4" key="1">
    <citation type="submission" date="2021-05" db="EMBL/GenBank/DDBJ databases">
        <title>A Polyphasic approach of four new species of the genus Ohtaekwangia: Ohtaekwangia histidinii sp. nov., Ohtaekwangia cretensis sp. nov., Ohtaekwangia indiensis sp. nov., Ohtaekwangia reichenbachii sp. nov. from diverse environment.</title>
        <authorList>
            <person name="Octaviana S."/>
        </authorList>
    </citation>
    <scope>NUCLEOTIDE SEQUENCE [LARGE SCALE GENOMIC DNA]</scope>
    <source>
        <strain evidence="3 4">PWU20</strain>
    </source>
</reference>
<comment type="similarity">
    <text evidence="1">Belongs to the universal stress protein A family.</text>
</comment>
<dbReference type="CDD" id="cd00293">
    <property type="entry name" value="USP-like"/>
    <property type="match status" value="1"/>
</dbReference>
<organism evidence="3 4">
    <name type="scientific">Chryseosolibacter indicus</name>
    <dbReference type="NCBI Taxonomy" id="2782351"/>
    <lineage>
        <taxon>Bacteria</taxon>
        <taxon>Pseudomonadati</taxon>
        <taxon>Bacteroidota</taxon>
        <taxon>Cytophagia</taxon>
        <taxon>Cytophagales</taxon>
        <taxon>Chryseotaleaceae</taxon>
        <taxon>Chryseosolibacter</taxon>
    </lineage>
</organism>
<dbReference type="Pfam" id="PF00582">
    <property type="entry name" value="Usp"/>
    <property type="match status" value="2"/>
</dbReference>
<accession>A0ABS5VV97</accession>
<proteinExistence type="inferred from homology"/>
<dbReference type="Proteomes" id="UP000772618">
    <property type="component" value="Unassembled WGS sequence"/>
</dbReference>
<dbReference type="RefSeq" id="WP_254154935.1">
    <property type="nucleotide sequence ID" value="NZ_JAHESD010000043.1"/>
</dbReference>